<evidence type="ECO:0000256" key="2">
    <source>
        <dbReference type="ARBA" id="ARBA00022729"/>
    </source>
</evidence>
<dbReference type="RefSeq" id="WP_205309488.1">
    <property type="nucleotide sequence ID" value="NZ_JAERPS020000002.1"/>
</dbReference>
<protein>
    <submittedName>
        <fullName evidence="4">Transporter substrate-binding domain-containing protein</fullName>
    </submittedName>
</protein>
<proteinExistence type="inferred from homology"/>
<evidence type="ECO:0000259" key="3">
    <source>
        <dbReference type="SMART" id="SM00062"/>
    </source>
</evidence>
<organism evidence="4 5">
    <name type="scientific">Rheinheimera maricola</name>
    <dbReference type="NCBI Taxonomy" id="2793282"/>
    <lineage>
        <taxon>Bacteria</taxon>
        <taxon>Pseudomonadati</taxon>
        <taxon>Pseudomonadota</taxon>
        <taxon>Gammaproteobacteria</taxon>
        <taxon>Chromatiales</taxon>
        <taxon>Chromatiaceae</taxon>
        <taxon>Rheinheimera</taxon>
    </lineage>
</organism>
<dbReference type="EMBL" id="JAERPS020000002">
    <property type="protein sequence ID" value="MBZ9611311.1"/>
    <property type="molecule type" value="Genomic_DNA"/>
</dbReference>
<comment type="similarity">
    <text evidence="1">Belongs to the bacterial solute-binding protein 3 family.</text>
</comment>
<name>A0ABS7X6Y9_9GAMM</name>
<dbReference type="PANTHER" id="PTHR35936:SF25">
    <property type="entry name" value="ABC TRANSPORTER SUBSTRATE-BINDING PROTEIN"/>
    <property type="match status" value="1"/>
</dbReference>
<evidence type="ECO:0000256" key="1">
    <source>
        <dbReference type="ARBA" id="ARBA00010333"/>
    </source>
</evidence>
<dbReference type="PANTHER" id="PTHR35936">
    <property type="entry name" value="MEMBRANE-BOUND LYTIC MUREIN TRANSGLYCOSYLASE F"/>
    <property type="match status" value="1"/>
</dbReference>
<reference evidence="4 5" key="2">
    <citation type="submission" date="2021-08" db="EMBL/GenBank/DDBJ databases">
        <title>Rheinheimera aquimaris sp. nov., isolated from seawater of the East Sea in Korea.</title>
        <authorList>
            <person name="Kim K.H."/>
            <person name="Wenting R."/>
            <person name="Kim K.R."/>
            <person name="Jeon C.O."/>
        </authorList>
    </citation>
    <scope>NUCLEOTIDE SEQUENCE [LARGE SCALE GENOMIC DNA]</scope>
    <source>
        <strain evidence="4 5">MA-13</strain>
    </source>
</reference>
<dbReference type="SUPFAM" id="SSF53850">
    <property type="entry name" value="Periplasmic binding protein-like II"/>
    <property type="match status" value="1"/>
</dbReference>
<evidence type="ECO:0000313" key="5">
    <source>
        <dbReference type="Proteomes" id="UP000663814"/>
    </source>
</evidence>
<dbReference type="Pfam" id="PF00497">
    <property type="entry name" value="SBP_bac_3"/>
    <property type="match status" value="1"/>
</dbReference>
<keyword evidence="5" id="KW-1185">Reference proteome</keyword>
<dbReference type="SMART" id="SM00062">
    <property type="entry name" value="PBPb"/>
    <property type="match status" value="1"/>
</dbReference>
<dbReference type="Proteomes" id="UP000663814">
    <property type="component" value="Unassembled WGS sequence"/>
</dbReference>
<sequence length="265" mass="30473">MDSRNISRNRMRRWIVWHSYFLLLALVLMLLQVHAQILRVAVPTENYPPFYYQQNGTVSGFSIEVLQAVAAEMALTLEWHHLPWNRMMQEVANGKADTITIFYKNPARESQFHFSSESYYSEPLVLLCRAPCQLQYEGQLNNLQQHIIAVVRGYSYGTKLDQLDFQRAAVVDSDNMLIKQILNGRLEAGIMSSIVARHALAAELQADKIQLLSPVLDYADIYFAFSKQSVVVTPELIKQFDAALRRYKQSAAYTALLRHYKLDNP</sequence>
<dbReference type="InterPro" id="IPR001638">
    <property type="entry name" value="Solute-binding_3/MltF_N"/>
</dbReference>
<gene>
    <name evidence="4" type="ORF">I4W93_006840</name>
</gene>
<reference evidence="4 5" key="1">
    <citation type="submission" date="2020-12" db="EMBL/GenBank/DDBJ databases">
        <authorList>
            <person name="Ruan W."/>
            <person name="Khan S.A."/>
            <person name="Jeon C.O."/>
        </authorList>
    </citation>
    <scope>NUCLEOTIDE SEQUENCE [LARGE SCALE GENOMIC DNA]</scope>
    <source>
        <strain evidence="4 5">MA-13</strain>
    </source>
</reference>
<feature type="domain" description="Solute-binding protein family 3/N-terminal" evidence="3">
    <location>
        <begin position="37"/>
        <end position="264"/>
    </location>
</feature>
<evidence type="ECO:0000313" key="4">
    <source>
        <dbReference type="EMBL" id="MBZ9611311.1"/>
    </source>
</evidence>
<keyword evidence="2" id="KW-0732">Signal</keyword>
<dbReference type="Gene3D" id="3.40.190.10">
    <property type="entry name" value="Periplasmic binding protein-like II"/>
    <property type="match status" value="2"/>
</dbReference>
<accession>A0ABS7X6Y9</accession>
<comment type="caution">
    <text evidence="4">The sequence shown here is derived from an EMBL/GenBank/DDBJ whole genome shotgun (WGS) entry which is preliminary data.</text>
</comment>